<dbReference type="FunFam" id="3.30.420.10:FF:000032">
    <property type="entry name" value="Retrovirus-related Pol polyprotein from transposon 297-like Protein"/>
    <property type="match status" value="1"/>
</dbReference>
<dbReference type="Pfam" id="PF00665">
    <property type="entry name" value="rve"/>
    <property type="match status" value="1"/>
</dbReference>
<dbReference type="GO" id="GO:0015074">
    <property type="term" value="P:DNA integration"/>
    <property type="evidence" value="ECO:0007669"/>
    <property type="project" value="InterPro"/>
</dbReference>
<name>A0A6I9WBL2_9HYME</name>
<dbReference type="PANTHER" id="PTHR37984:SF15">
    <property type="entry name" value="INTEGRASE CATALYTIC DOMAIN-CONTAINING PROTEIN"/>
    <property type="match status" value="1"/>
</dbReference>
<dbReference type="Gene3D" id="3.30.420.10">
    <property type="entry name" value="Ribonuclease H-like superfamily/Ribonuclease H"/>
    <property type="match status" value="1"/>
</dbReference>
<sequence>MNKDIRNWAKTCLEYQKSKVTRHTNSPWGTFKPPSRRFEHIHLDIIILPVLQGQRYCLTCVDRFTRWPEAFPIANQEAETVACTFYNGWICRFGTPLRITTDQGRQFESQLFNQLAAFTGTTHHRTTAYHPQANGMVERFHRQFKAAIRCRANPRWTEELPTILLGIRATFREDLHTTIAEMIYGESLRLPGQFLTESSNPQPEAEAD</sequence>
<reference evidence="3" key="1">
    <citation type="submission" date="2025-08" db="UniProtKB">
        <authorList>
            <consortium name="RefSeq"/>
        </authorList>
    </citation>
    <scope>IDENTIFICATION</scope>
</reference>
<dbReference type="KEGG" id="pbar:105427839"/>
<dbReference type="OrthoDB" id="7545418at2759"/>
<dbReference type="SUPFAM" id="SSF53098">
    <property type="entry name" value="Ribonuclease H-like"/>
    <property type="match status" value="1"/>
</dbReference>
<dbReference type="PANTHER" id="PTHR37984">
    <property type="entry name" value="PROTEIN CBG26694"/>
    <property type="match status" value="1"/>
</dbReference>
<evidence type="ECO:0000313" key="3">
    <source>
        <dbReference type="RefSeq" id="XP_011638092.1"/>
    </source>
</evidence>
<dbReference type="RefSeq" id="XP_011638092.1">
    <property type="nucleotide sequence ID" value="XM_011639790.1"/>
</dbReference>
<dbReference type="AlphaFoldDB" id="A0A6I9WBL2"/>
<evidence type="ECO:0000313" key="2">
    <source>
        <dbReference type="Proteomes" id="UP000504615"/>
    </source>
</evidence>
<gene>
    <name evidence="3" type="primary">LOC105427839</name>
</gene>
<dbReference type="GeneID" id="105427839"/>
<evidence type="ECO:0000259" key="1">
    <source>
        <dbReference type="PROSITE" id="PS50994"/>
    </source>
</evidence>
<dbReference type="InterPro" id="IPR012337">
    <property type="entry name" value="RNaseH-like_sf"/>
</dbReference>
<protein>
    <submittedName>
        <fullName evidence="3">Uncharacterized protein LOC105427839</fullName>
    </submittedName>
</protein>
<feature type="domain" description="Integrase catalytic" evidence="1">
    <location>
        <begin position="30"/>
        <end position="199"/>
    </location>
</feature>
<accession>A0A6I9WBL2</accession>
<dbReference type="InterPro" id="IPR050951">
    <property type="entry name" value="Retrovirus_Pol_polyprotein"/>
</dbReference>
<dbReference type="InterPro" id="IPR001584">
    <property type="entry name" value="Integrase_cat-core"/>
</dbReference>
<dbReference type="GO" id="GO:0003676">
    <property type="term" value="F:nucleic acid binding"/>
    <property type="evidence" value="ECO:0007669"/>
    <property type="project" value="InterPro"/>
</dbReference>
<keyword evidence="2" id="KW-1185">Reference proteome</keyword>
<organism evidence="2 3">
    <name type="scientific">Pogonomyrmex barbatus</name>
    <name type="common">red harvester ant</name>
    <dbReference type="NCBI Taxonomy" id="144034"/>
    <lineage>
        <taxon>Eukaryota</taxon>
        <taxon>Metazoa</taxon>
        <taxon>Ecdysozoa</taxon>
        <taxon>Arthropoda</taxon>
        <taxon>Hexapoda</taxon>
        <taxon>Insecta</taxon>
        <taxon>Pterygota</taxon>
        <taxon>Neoptera</taxon>
        <taxon>Endopterygota</taxon>
        <taxon>Hymenoptera</taxon>
        <taxon>Apocrita</taxon>
        <taxon>Aculeata</taxon>
        <taxon>Formicoidea</taxon>
        <taxon>Formicidae</taxon>
        <taxon>Myrmicinae</taxon>
        <taxon>Pogonomyrmex</taxon>
    </lineage>
</organism>
<proteinExistence type="predicted"/>
<dbReference type="InterPro" id="IPR036397">
    <property type="entry name" value="RNaseH_sf"/>
</dbReference>
<dbReference type="Proteomes" id="UP000504615">
    <property type="component" value="Unplaced"/>
</dbReference>
<dbReference type="PROSITE" id="PS50994">
    <property type="entry name" value="INTEGRASE"/>
    <property type="match status" value="1"/>
</dbReference>